<dbReference type="Pfam" id="PF12833">
    <property type="entry name" value="HTH_18"/>
    <property type="match status" value="1"/>
</dbReference>
<dbReference type="Gene3D" id="1.10.10.60">
    <property type="entry name" value="Homeodomain-like"/>
    <property type="match status" value="2"/>
</dbReference>
<dbReference type="InterPro" id="IPR014710">
    <property type="entry name" value="RmlC-like_jellyroll"/>
</dbReference>
<dbReference type="SMART" id="SM00342">
    <property type="entry name" value="HTH_ARAC"/>
    <property type="match status" value="1"/>
</dbReference>
<evidence type="ECO:0000259" key="4">
    <source>
        <dbReference type="PROSITE" id="PS01124"/>
    </source>
</evidence>
<reference evidence="5 6" key="1">
    <citation type="submission" date="2020-08" db="EMBL/GenBank/DDBJ databases">
        <title>Cohnella phylogeny.</title>
        <authorList>
            <person name="Dunlap C."/>
        </authorList>
    </citation>
    <scope>NUCLEOTIDE SEQUENCE [LARGE SCALE GENOMIC DNA]</scope>
    <source>
        <strain evidence="5 6">DSM 25241</strain>
    </source>
</reference>
<protein>
    <submittedName>
        <fullName evidence="5">AraC family transcriptional regulator</fullName>
    </submittedName>
</protein>
<dbReference type="InterPro" id="IPR018062">
    <property type="entry name" value="HTH_AraC-typ_CS"/>
</dbReference>
<dbReference type="GO" id="GO:0003700">
    <property type="term" value="F:DNA-binding transcription factor activity"/>
    <property type="evidence" value="ECO:0007669"/>
    <property type="project" value="InterPro"/>
</dbReference>
<evidence type="ECO:0000256" key="3">
    <source>
        <dbReference type="ARBA" id="ARBA00023163"/>
    </source>
</evidence>
<dbReference type="SUPFAM" id="SSF46689">
    <property type="entry name" value="Homeodomain-like"/>
    <property type="match status" value="2"/>
</dbReference>
<keyword evidence="1" id="KW-0805">Transcription regulation</keyword>
<dbReference type="PANTHER" id="PTHR43280:SF28">
    <property type="entry name" value="HTH-TYPE TRANSCRIPTIONAL ACTIVATOR RHAS"/>
    <property type="match status" value="1"/>
</dbReference>
<comment type="caution">
    <text evidence="5">The sequence shown here is derived from an EMBL/GenBank/DDBJ whole genome shotgun (WGS) entry which is preliminary data.</text>
</comment>
<dbReference type="SUPFAM" id="SSF51215">
    <property type="entry name" value="Regulatory protein AraC"/>
    <property type="match status" value="1"/>
</dbReference>
<proteinExistence type="predicted"/>
<dbReference type="PRINTS" id="PR00032">
    <property type="entry name" value="HTHARAC"/>
</dbReference>
<dbReference type="InterPro" id="IPR020449">
    <property type="entry name" value="Tscrpt_reg_AraC-type_HTH"/>
</dbReference>
<evidence type="ECO:0000256" key="2">
    <source>
        <dbReference type="ARBA" id="ARBA00023125"/>
    </source>
</evidence>
<dbReference type="PROSITE" id="PS01124">
    <property type="entry name" value="HTH_ARAC_FAMILY_2"/>
    <property type="match status" value="1"/>
</dbReference>
<evidence type="ECO:0000256" key="1">
    <source>
        <dbReference type="ARBA" id="ARBA00023015"/>
    </source>
</evidence>
<keyword evidence="6" id="KW-1185">Reference proteome</keyword>
<dbReference type="GO" id="GO:0043565">
    <property type="term" value="F:sequence-specific DNA binding"/>
    <property type="evidence" value="ECO:0007669"/>
    <property type="project" value="InterPro"/>
</dbReference>
<dbReference type="AlphaFoldDB" id="A0A841SVD1"/>
<dbReference type="PANTHER" id="PTHR43280">
    <property type="entry name" value="ARAC-FAMILY TRANSCRIPTIONAL REGULATOR"/>
    <property type="match status" value="1"/>
</dbReference>
<dbReference type="EMBL" id="JACJVQ010000007">
    <property type="protein sequence ID" value="MBB6634556.1"/>
    <property type="molecule type" value="Genomic_DNA"/>
</dbReference>
<evidence type="ECO:0000313" key="6">
    <source>
        <dbReference type="Proteomes" id="UP000535838"/>
    </source>
</evidence>
<dbReference type="Pfam" id="PF02311">
    <property type="entry name" value="AraC_binding"/>
    <property type="match status" value="1"/>
</dbReference>
<keyword evidence="3" id="KW-0804">Transcription</keyword>
<feature type="domain" description="HTH araC/xylS-type" evidence="4">
    <location>
        <begin position="187"/>
        <end position="285"/>
    </location>
</feature>
<dbReference type="InterPro" id="IPR009057">
    <property type="entry name" value="Homeodomain-like_sf"/>
</dbReference>
<name>A0A841SVD1_9BACL</name>
<dbReference type="Proteomes" id="UP000535838">
    <property type="component" value="Unassembled WGS sequence"/>
</dbReference>
<dbReference type="InterPro" id="IPR003313">
    <property type="entry name" value="AraC-bd"/>
</dbReference>
<gene>
    <name evidence="5" type="ORF">H7B67_10590</name>
</gene>
<evidence type="ECO:0000313" key="5">
    <source>
        <dbReference type="EMBL" id="MBB6634556.1"/>
    </source>
</evidence>
<dbReference type="Gene3D" id="2.60.120.10">
    <property type="entry name" value="Jelly Rolls"/>
    <property type="match status" value="1"/>
</dbReference>
<organism evidence="5 6">
    <name type="scientific">Cohnella thailandensis</name>
    <dbReference type="NCBI Taxonomy" id="557557"/>
    <lineage>
        <taxon>Bacteria</taxon>
        <taxon>Bacillati</taxon>
        <taxon>Bacillota</taxon>
        <taxon>Bacilli</taxon>
        <taxon>Bacillales</taxon>
        <taxon>Paenibacillaceae</taxon>
        <taxon>Cohnella</taxon>
    </lineage>
</organism>
<keyword evidence="2" id="KW-0238">DNA-binding</keyword>
<dbReference type="InterPro" id="IPR018060">
    <property type="entry name" value="HTH_AraC"/>
</dbReference>
<sequence>MKPIQKQFNVTPSFPFSFVYRDTKTKQRELPDHLHDWYEMVYVHGGRGTFFIDRTFYEMNAGSLFLIPGNTIHRAIPDALDPVTSTAVFFHPILLPLQSLGEPFSYLQSFDRSRLNRTYRLKCSPSLQAALEQSLNEIDRELRASESGVRHAVSLLLQRILLAVHRELGAELRQSSPSPAIGPVWMRDALLHIDEHYSEEIGLHELSRRASVSPAHFSRVFKQLTGMNVTGFIAAKRIIKAKERLLETDLNVAVIAAECGFDNLPHFHRLFKRIVGKTPSAYRRGPER</sequence>
<dbReference type="PROSITE" id="PS00041">
    <property type="entry name" value="HTH_ARAC_FAMILY_1"/>
    <property type="match status" value="1"/>
</dbReference>
<accession>A0A841SVD1</accession>
<dbReference type="RefSeq" id="WP_185119792.1">
    <property type="nucleotide sequence ID" value="NZ_JACJVQ010000007.1"/>
</dbReference>
<dbReference type="InterPro" id="IPR037923">
    <property type="entry name" value="HTH-like"/>
</dbReference>